<accession>A0A1I8FIX6</accession>
<keyword evidence="2" id="KW-1185">Reference proteome</keyword>
<evidence type="ECO:0000256" key="1">
    <source>
        <dbReference type="SAM" id="MobiDB-lite"/>
    </source>
</evidence>
<dbReference type="WBParaSite" id="maker-unitig_35875-snap-gene-0.2-mRNA-1">
    <property type="protein sequence ID" value="maker-unitig_35875-snap-gene-0.2-mRNA-1"/>
    <property type="gene ID" value="maker-unitig_35875-snap-gene-0.2"/>
</dbReference>
<reference evidence="3" key="1">
    <citation type="submission" date="2016-11" db="UniProtKB">
        <authorList>
            <consortium name="WormBaseParasite"/>
        </authorList>
    </citation>
    <scope>IDENTIFICATION</scope>
</reference>
<evidence type="ECO:0000313" key="3">
    <source>
        <dbReference type="WBParaSite" id="maker-unitig_35875-snap-gene-0.2-mRNA-1"/>
    </source>
</evidence>
<dbReference type="Proteomes" id="UP000095280">
    <property type="component" value="Unplaced"/>
</dbReference>
<proteinExistence type="predicted"/>
<protein>
    <submittedName>
        <fullName evidence="3">IBB domain-containing protein</fullName>
    </submittedName>
</protein>
<name>A0A1I8FIX6_9PLAT</name>
<feature type="region of interest" description="Disordered" evidence="1">
    <location>
        <begin position="67"/>
        <end position="174"/>
    </location>
</feature>
<feature type="compositionally biased region" description="Basic and acidic residues" evidence="1">
    <location>
        <begin position="81"/>
        <end position="91"/>
    </location>
</feature>
<organism evidence="2 3">
    <name type="scientific">Macrostomum lignano</name>
    <dbReference type="NCBI Taxonomy" id="282301"/>
    <lineage>
        <taxon>Eukaryota</taxon>
        <taxon>Metazoa</taxon>
        <taxon>Spiralia</taxon>
        <taxon>Lophotrochozoa</taxon>
        <taxon>Platyhelminthes</taxon>
        <taxon>Rhabditophora</taxon>
        <taxon>Macrostomorpha</taxon>
        <taxon>Macrostomida</taxon>
        <taxon>Macrostomidae</taxon>
        <taxon>Macrostomum</taxon>
    </lineage>
</organism>
<feature type="compositionally biased region" description="Polar residues" evidence="1">
    <location>
        <begin position="94"/>
        <end position="104"/>
    </location>
</feature>
<evidence type="ECO:0000313" key="2">
    <source>
        <dbReference type="Proteomes" id="UP000095280"/>
    </source>
</evidence>
<sequence>NVDVFAKVVLQPLLSAPATRCCRPAAAWRWPRRRPPSGGPSWRTWPGRRCWRSNNSTRLRLDAINNSDWAAGGGEGQGRAVADKVREKSAPDQRAQTPGACSSDSRNFLRSRRDGRRSGLSELQQANSSRARQEDIRAKLVGLRPAGRRSGPTPRPSRGERRRRAPTCGSTMTS</sequence>
<dbReference type="AlphaFoldDB" id="A0A1I8FIX6"/>